<dbReference type="EMBL" id="BAVS01000010">
    <property type="protein sequence ID" value="GAE93164.1"/>
    <property type="molecule type" value="Genomic_DNA"/>
</dbReference>
<keyword evidence="6" id="KW-0788">Thiol protease</keyword>
<dbReference type="InterPro" id="IPR051202">
    <property type="entry name" value="Peptidase_C40"/>
</dbReference>
<keyword evidence="5" id="KW-0378">Hydrolase</keyword>
<dbReference type="GO" id="GO:0006508">
    <property type="term" value="P:proteolysis"/>
    <property type="evidence" value="ECO:0007669"/>
    <property type="project" value="UniProtKB-KW"/>
</dbReference>
<dbReference type="Gene3D" id="3.90.1720.10">
    <property type="entry name" value="endopeptidase domain like (from Nostoc punctiforme)"/>
    <property type="match status" value="1"/>
</dbReference>
<evidence type="ECO:0000313" key="10">
    <source>
        <dbReference type="EMBL" id="GAE93164.1"/>
    </source>
</evidence>
<keyword evidence="3" id="KW-0732">Signal</keyword>
<feature type="compositionally biased region" description="Polar residues" evidence="7">
    <location>
        <begin position="72"/>
        <end position="82"/>
    </location>
</feature>
<reference evidence="10 11" key="1">
    <citation type="journal article" date="2014" name="Genome Announc.">
        <title>Draft Genome Sequence of the Boron-Tolerant and Moderately Halotolerant Bacterium Gracilibacillus boraciitolerans JCM 21714T.</title>
        <authorList>
            <person name="Ahmed I."/>
            <person name="Oshima K."/>
            <person name="Suda W."/>
            <person name="Kitamura K."/>
            <person name="Iida T."/>
            <person name="Ohmori Y."/>
            <person name="Fujiwara T."/>
            <person name="Hattori M."/>
            <person name="Ohkuma M."/>
        </authorList>
    </citation>
    <scope>NUCLEOTIDE SEQUENCE [LARGE SCALE GENOMIC DNA]</scope>
    <source>
        <strain evidence="10 11">JCM 21714</strain>
    </source>
</reference>
<evidence type="ECO:0000256" key="2">
    <source>
        <dbReference type="ARBA" id="ARBA00022670"/>
    </source>
</evidence>
<evidence type="ECO:0000313" key="11">
    <source>
        <dbReference type="Proteomes" id="UP000019102"/>
    </source>
</evidence>
<dbReference type="SUPFAM" id="SSF54001">
    <property type="entry name" value="Cysteine proteinases"/>
    <property type="match status" value="1"/>
</dbReference>
<dbReference type="STRING" id="1298598.JCM21714_2216"/>
<dbReference type="Gene3D" id="3.10.350.10">
    <property type="entry name" value="LysM domain"/>
    <property type="match status" value="3"/>
</dbReference>
<evidence type="ECO:0000256" key="1">
    <source>
        <dbReference type="ARBA" id="ARBA00007074"/>
    </source>
</evidence>
<dbReference type="PANTHER" id="PTHR47053:SF1">
    <property type="entry name" value="MUREIN DD-ENDOPEPTIDASE MEPH-RELATED"/>
    <property type="match status" value="1"/>
</dbReference>
<evidence type="ECO:0000256" key="3">
    <source>
        <dbReference type="ARBA" id="ARBA00022729"/>
    </source>
</evidence>
<dbReference type="eggNOG" id="COG0791">
    <property type="taxonomic scope" value="Bacteria"/>
</dbReference>
<dbReference type="PANTHER" id="PTHR47053">
    <property type="entry name" value="MUREIN DD-ENDOPEPTIDASE MEPH-RELATED"/>
    <property type="match status" value="1"/>
</dbReference>
<keyword evidence="4" id="KW-0677">Repeat</keyword>
<dbReference type="PROSITE" id="PS51782">
    <property type="entry name" value="LYSM"/>
    <property type="match status" value="3"/>
</dbReference>
<comment type="caution">
    <text evidence="10">The sequence shown here is derived from an EMBL/GenBank/DDBJ whole genome shotgun (WGS) entry which is preliminary data.</text>
</comment>
<dbReference type="InterPro" id="IPR038765">
    <property type="entry name" value="Papain-like_cys_pep_sf"/>
</dbReference>
<dbReference type="SUPFAM" id="SSF54106">
    <property type="entry name" value="LysM domain"/>
    <property type="match status" value="3"/>
</dbReference>
<feature type="compositionally biased region" description="Low complexity" evidence="7">
    <location>
        <begin position="89"/>
        <end position="101"/>
    </location>
</feature>
<protein>
    <submittedName>
        <fullName evidence="10">Cell wall lytic activity</fullName>
    </submittedName>
</protein>
<accession>W4VK71</accession>
<keyword evidence="11" id="KW-1185">Reference proteome</keyword>
<evidence type="ECO:0000259" key="8">
    <source>
        <dbReference type="PROSITE" id="PS51782"/>
    </source>
</evidence>
<organism evidence="10 11">
    <name type="scientific">Gracilibacillus boraciitolerans JCM 21714</name>
    <dbReference type="NCBI Taxonomy" id="1298598"/>
    <lineage>
        <taxon>Bacteria</taxon>
        <taxon>Bacillati</taxon>
        <taxon>Bacillota</taxon>
        <taxon>Bacilli</taxon>
        <taxon>Bacillales</taxon>
        <taxon>Bacillaceae</taxon>
        <taxon>Gracilibacillus</taxon>
    </lineage>
</organism>
<evidence type="ECO:0000259" key="9">
    <source>
        <dbReference type="PROSITE" id="PS51935"/>
    </source>
</evidence>
<evidence type="ECO:0000256" key="7">
    <source>
        <dbReference type="SAM" id="MobiDB-lite"/>
    </source>
</evidence>
<keyword evidence="2" id="KW-0645">Protease</keyword>
<feature type="domain" description="LysM" evidence="8">
    <location>
        <begin position="29"/>
        <end position="72"/>
    </location>
</feature>
<evidence type="ECO:0000256" key="6">
    <source>
        <dbReference type="ARBA" id="ARBA00022807"/>
    </source>
</evidence>
<dbReference type="InterPro" id="IPR000064">
    <property type="entry name" value="NLP_P60_dom"/>
</dbReference>
<feature type="domain" description="LysM" evidence="8">
    <location>
        <begin position="100"/>
        <end position="143"/>
    </location>
</feature>
<feature type="domain" description="LysM" evidence="8">
    <location>
        <begin position="177"/>
        <end position="220"/>
    </location>
</feature>
<dbReference type="CDD" id="cd00118">
    <property type="entry name" value="LysM"/>
    <property type="match status" value="3"/>
</dbReference>
<name>W4VK71_9BACI</name>
<evidence type="ECO:0000256" key="4">
    <source>
        <dbReference type="ARBA" id="ARBA00022737"/>
    </source>
</evidence>
<feature type="domain" description="NlpC/P60" evidence="9">
    <location>
        <begin position="245"/>
        <end position="365"/>
    </location>
</feature>
<comment type="similarity">
    <text evidence="1">Belongs to the peptidase C40 family.</text>
</comment>
<gene>
    <name evidence="10" type="ORF">JCM21714_2216</name>
</gene>
<dbReference type="AlphaFoldDB" id="W4VK71"/>
<dbReference type="RefSeq" id="WP_035723335.1">
    <property type="nucleotide sequence ID" value="NZ_BAVS01000010.1"/>
</dbReference>
<proteinExistence type="inferred from homology"/>
<dbReference type="eggNOG" id="COG1388">
    <property type="taxonomic scope" value="Bacteria"/>
</dbReference>
<dbReference type="Pfam" id="PF00877">
    <property type="entry name" value="NLPC_P60"/>
    <property type="match status" value="1"/>
</dbReference>
<dbReference type="Pfam" id="PF01476">
    <property type="entry name" value="LysM"/>
    <property type="match status" value="3"/>
</dbReference>
<dbReference type="InterPro" id="IPR036779">
    <property type="entry name" value="LysM_dom_sf"/>
</dbReference>
<sequence length="365" mass="39759">MANKKVIMSVTLGAAIAAATIGVDEAEAASYKVQSGDSLWKIAQKYNTNVQSLIDMNKLRSDIIYPNQVLKTDASSSGSKTNNAKDSKSQNNQPTNSSSSKYTVKSGDTLSGIASKHSISLNDLMKWNNLNTTLIYPGNVFIVSKPSSNHTTSDNNNKNTSSSNSSSINKNNSASTSVYTIKSGDTLSHIGTRYGVTVTNLKKWNNLSSDRIYIGQKLNVGVKNTTDTSSVNKPTTEKEKPAGVDYNVSTLIEVATALQGSAYVWGGTTTSGFDCSGYIYYVYKQAGKEMGRYSSTGYYDRSYYVNNPKVGDLVFFEGTYKSGISHLGIYVGDNQFIHAGSKGVEIVSLNNSYWKKHFSSFKRFY</sequence>
<feature type="region of interest" description="Disordered" evidence="7">
    <location>
        <begin position="147"/>
        <end position="172"/>
    </location>
</feature>
<evidence type="ECO:0000256" key="5">
    <source>
        <dbReference type="ARBA" id="ARBA00022801"/>
    </source>
</evidence>
<dbReference type="InterPro" id="IPR018392">
    <property type="entry name" value="LysM"/>
</dbReference>
<dbReference type="OrthoDB" id="9813368at2"/>
<dbReference type="PROSITE" id="PS51935">
    <property type="entry name" value="NLPC_P60"/>
    <property type="match status" value="1"/>
</dbReference>
<dbReference type="GO" id="GO:0008234">
    <property type="term" value="F:cysteine-type peptidase activity"/>
    <property type="evidence" value="ECO:0007669"/>
    <property type="project" value="UniProtKB-KW"/>
</dbReference>
<dbReference type="SMART" id="SM00257">
    <property type="entry name" value="LysM"/>
    <property type="match status" value="3"/>
</dbReference>
<feature type="region of interest" description="Disordered" evidence="7">
    <location>
        <begin position="72"/>
        <end position="106"/>
    </location>
</feature>
<dbReference type="Proteomes" id="UP000019102">
    <property type="component" value="Unassembled WGS sequence"/>
</dbReference>